<dbReference type="EMBL" id="CADCWI010000092">
    <property type="protein sequence ID" value="CAA9560564.1"/>
    <property type="molecule type" value="Genomic_DNA"/>
</dbReference>
<evidence type="ECO:0000256" key="1">
    <source>
        <dbReference type="ARBA" id="ARBA00022630"/>
    </source>
</evidence>
<gene>
    <name evidence="5" type="ORF">AVDCRST_MAG43-1938</name>
</gene>
<dbReference type="InterPro" id="IPR051312">
    <property type="entry name" value="Diverse_Substr_Oxidored"/>
</dbReference>
<evidence type="ECO:0000259" key="4">
    <source>
        <dbReference type="PROSITE" id="PS51387"/>
    </source>
</evidence>
<organism evidence="5">
    <name type="scientific">uncultured Thermomicrobiales bacterium</name>
    <dbReference type="NCBI Taxonomy" id="1645740"/>
    <lineage>
        <taxon>Bacteria</taxon>
        <taxon>Pseudomonadati</taxon>
        <taxon>Thermomicrobiota</taxon>
        <taxon>Thermomicrobia</taxon>
        <taxon>Thermomicrobiales</taxon>
        <taxon>environmental samples</taxon>
    </lineage>
</organism>
<feature type="domain" description="FAD-binding PCMH-type" evidence="4">
    <location>
        <begin position="1"/>
        <end position="175"/>
    </location>
</feature>
<keyword evidence="1" id="KW-0285">Flavoprotein</keyword>
<dbReference type="SUPFAM" id="SSF56176">
    <property type="entry name" value="FAD-binding/transporter-associated domain-like"/>
    <property type="match status" value="1"/>
</dbReference>
<dbReference type="GO" id="GO:0008805">
    <property type="term" value="F:carbon-monoxide oxygenase activity"/>
    <property type="evidence" value="ECO:0007669"/>
    <property type="project" value="UniProtKB-EC"/>
</dbReference>
<dbReference type="AlphaFoldDB" id="A0A6J4UUW7"/>
<evidence type="ECO:0000313" key="5">
    <source>
        <dbReference type="EMBL" id="CAA9560564.1"/>
    </source>
</evidence>
<keyword evidence="3 5" id="KW-0560">Oxidoreductase</keyword>
<dbReference type="PROSITE" id="PS51387">
    <property type="entry name" value="FAD_PCMH"/>
    <property type="match status" value="1"/>
</dbReference>
<dbReference type="Gene3D" id="3.30.390.50">
    <property type="entry name" value="CO dehydrogenase flavoprotein, C-terminal domain"/>
    <property type="match status" value="1"/>
</dbReference>
<dbReference type="PANTHER" id="PTHR42659">
    <property type="entry name" value="XANTHINE DEHYDROGENASE SUBUNIT C-RELATED"/>
    <property type="match status" value="1"/>
</dbReference>
<sequence>MFPAAFSYHRAASVADAIAVLVVNPDAKILAGGHSLIPAMKLRLAVPAMLVDIGRLDELKGVDLSNGAMFGALASYNDIRDAEGVAERYPMIPDAVRRIGDQQVRAHGTIGGTLAHADPAADLTAVFLALGGAVVVAGPNGERTIPAEELFIDLWTTSLEADELITSVQLPAPQPNTVMAYEKHAHPASGYAVVGIAVAVTTDGSNVSAANICVTGATSKATHASAAEASLLGQPLSAEAIAAAAAVAADGLEINGDHYASEAYRAHLVRVLTRKALERAMARGNPES</sequence>
<name>A0A6J4UUW7_9BACT</name>
<protein>
    <submittedName>
        <fullName evidence="5">Aerobic carbon monoxide dehydrogenase (Quinone), medium chain</fullName>
        <ecNumber evidence="5">1.2.5.3</ecNumber>
    </submittedName>
</protein>
<dbReference type="PANTHER" id="PTHR42659:SF2">
    <property type="entry name" value="XANTHINE DEHYDROGENASE SUBUNIT C-RELATED"/>
    <property type="match status" value="1"/>
</dbReference>
<reference evidence="5" key="1">
    <citation type="submission" date="2020-02" db="EMBL/GenBank/DDBJ databases">
        <authorList>
            <person name="Meier V. D."/>
        </authorList>
    </citation>
    <scope>NUCLEOTIDE SEQUENCE</scope>
    <source>
        <strain evidence="5">AVDCRST_MAG43</strain>
    </source>
</reference>
<dbReference type="Pfam" id="PF00941">
    <property type="entry name" value="FAD_binding_5"/>
    <property type="match status" value="1"/>
</dbReference>
<dbReference type="InterPro" id="IPR016167">
    <property type="entry name" value="FAD-bd_PCMH_sub1"/>
</dbReference>
<dbReference type="GO" id="GO:0071949">
    <property type="term" value="F:FAD binding"/>
    <property type="evidence" value="ECO:0007669"/>
    <property type="project" value="InterPro"/>
</dbReference>
<dbReference type="InterPro" id="IPR016169">
    <property type="entry name" value="FAD-bd_PCMH_sub2"/>
</dbReference>
<dbReference type="Pfam" id="PF03450">
    <property type="entry name" value="CO_deh_flav_C"/>
    <property type="match status" value="1"/>
</dbReference>
<dbReference type="InterPro" id="IPR036683">
    <property type="entry name" value="CO_DH_flav_C_dom_sf"/>
</dbReference>
<keyword evidence="2" id="KW-0274">FAD</keyword>
<dbReference type="EC" id="1.2.5.3" evidence="5"/>
<dbReference type="SMART" id="SM01092">
    <property type="entry name" value="CO_deh_flav_C"/>
    <property type="match status" value="1"/>
</dbReference>
<dbReference type="Gene3D" id="3.30.43.10">
    <property type="entry name" value="Uridine Diphospho-n-acetylenolpyruvylglucosamine Reductase, domain 2"/>
    <property type="match status" value="1"/>
</dbReference>
<dbReference type="InterPro" id="IPR005107">
    <property type="entry name" value="CO_DH_flav_C"/>
</dbReference>
<proteinExistence type="predicted"/>
<dbReference type="InterPro" id="IPR002346">
    <property type="entry name" value="Mopterin_DH_FAD-bd"/>
</dbReference>
<dbReference type="Gene3D" id="3.30.465.10">
    <property type="match status" value="1"/>
</dbReference>
<dbReference type="InterPro" id="IPR036318">
    <property type="entry name" value="FAD-bd_PCMH-like_sf"/>
</dbReference>
<accession>A0A6J4UUW7</accession>
<evidence type="ECO:0000256" key="2">
    <source>
        <dbReference type="ARBA" id="ARBA00022827"/>
    </source>
</evidence>
<dbReference type="SUPFAM" id="SSF55447">
    <property type="entry name" value="CO dehydrogenase flavoprotein C-terminal domain-like"/>
    <property type="match status" value="1"/>
</dbReference>
<evidence type="ECO:0000256" key="3">
    <source>
        <dbReference type="ARBA" id="ARBA00023002"/>
    </source>
</evidence>
<dbReference type="InterPro" id="IPR016166">
    <property type="entry name" value="FAD-bd_PCMH"/>
</dbReference>